<reference evidence="1" key="1">
    <citation type="submission" date="2022-08" db="EMBL/GenBank/DDBJ databases">
        <authorList>
            <person name="Gutierrez-Valencia J."/>
        </authorList>
    </citation>
    <scope>NUCLEOTIDE SEQUENCE</scope>
</reference>
<accession>A0AAV0R8L1</accession>
<dbReference type="AlphaFoldDB" id="A0AAV0R8L1"/>
<protein>
    <submittedName>
        <fullName evidence="1">Uncharacterized protein</fullName>
    </submittedName>
</protein>
<evidence type="ECO:0000313" key="1">
    <source>
        <dbReference type="EMBL" id="CAI0552678.1"/>
    </source>
</evidence>
<dbReference type="Proteomes" id="UP001154282">
    <property type="component" value="Unassembled WGS sequence"/>
</dbReference>
<sequence>MSMNDPAVLPTQQTRAGFDNRSEDKCWNLEVDLMRVLKRKASGFGTERNILCV</sequence>
<comment type="caution">
    <text evidence="1">The sequence shown here is derived from an EMBL/GenBank/DDBJ whole genome shotgun (WGS) entry which is preliminary data.</text>
</comment>
<proteinExistence type="predicted"/>
<gene>
    <name evidence="1" type="ORF">LITE_LOCUS46542</name>
</gene>
<evidence type="ECO:0000313" key="2">
    <source>
        <dbReference type="Proteomes" id="UP001154282"/>
    </source>
</evidence>
<dbReference type="EMBL" id="CAMGYJ010000010">
    <property type="protein sequence ID" value="CAI0552678.1"/>
    <property type="molecule type" value="Genomic_DNA"/>
</dbReference>
<organism evidence="1 2">
    <name type="scientific">Linum tenue</name>
    <dbReference type="NCBI Taxonomy" id="586396"/>
    <lineage>
        <taxon>Eukaryota</taxon>
        <taxon>Viridiplantae</taxon>
        <taxon>Streptophyta</taxon>
        <taxon>Embryophyta</taxon>
        <taxon>Tracheophyta</taxon>
        <taxon>Spermatophyta</taxon>
        <taxon>Magnoliopsida</taxon>
        <taxon>eudicotyledons</taxon>
        <taxon>Gunneridae</taxon>
        <taxon>Pentapetalae</taxon>
        <taxon>rosids</taxon>
        <taxon>fabids</taxon>
        <taxon>Malpighiales</taxon>
        <taxon>Linaceae</taxon>
        <taxon>Linum</taxon>
    </lineage>
</organism>
<name>A0AAV0R8L1_9ROSI</name>
<keyword evidence="2" id="KW-1185">Reference proteome</keyword>